<dbReference type="EMBL" id="CAJVRL010000061">
    <property type="protein sequence ID" value="CAG8955371.1"/>
    <property type="molecule type" value="Genomic_DNA"/>
</dbReference>
<dbReference type="PANTHER" id="PTHR12147:SF56">
    <property type="entry name" value="AMINOPEPTIDASE YDR415C-RELATED"/>
    <property type="match status" value="1"/>
</dbReference>
<comment type="cofactor">
    <cofactor evidence="1">
        <name>Zn(2+)</name>
        <dbReference type="ChEBI" id="CHEBI:29105"/>
    </cofactor>
</comment>
<dbReference type="GO" id="GO:0046872">
    <property type="term" value="F:metal ion binding"/>
    <property type="evidence" value="ECO:0007669"/>
    <property type="project" value="UniProtKB-KW"/>
</dbReference>
<evidence type="ECO:0000256" key="2">
    <source>
        <dbReference type="ARBA" id="ARBA00011245"/>
    </source>
</evidence>
<feature type="signal peptide" evidence="11">
    <location>
        <begin position="1"/>
        <end position="20"/>
    </location>
</feature>
<reference evidence="13" key="1">
    <citation type="submission" date="2021-07" db="EMBL/GenBank/DDBJ databases">
        <authorList>
            <person name="Durling M."/>
        </authorList>
    </citation>
    <scope>NUCLEOTIDE SEQUENCE</scope>
</reference>
<evidence type="ECO:0000256" key="5">
    <source>
        <dbReference type="ARBA" id="ARBA00022723"/>
    </source>
</evidence>
<dbReference type="GO" id="GO:0004177">
    <property type="term" value="F:aminopeptidase activity"/>
    <property type="evidence" value="ECO:0007669"/>
    <property type="project" value="UniProtKB-KW"/>
</dbReference>
<dbReference type="Proteomes" id="UP000696280">
    <property type="component" value="Unassembled WGS sequence"/>
</dbReference>
<sequence length="385" mass="41560">MQFSLSLGAIVASTCVLVSAAPAAESLKVRDDLRLIKTSETESVWVTEEEKIDNYVTKNIKFVDITDIKDQEVLDALSGTENSLVSAQAVIYPTSLAHVTEANAAIAKIDISKPTAWLTTFTNFYTRYYRSATGTQSSQWLFDQVTSIARANSAITVTKFTHSFNQPSIIAKIPGTTTNLVIVGAHQDSVGSTSSGRSPGADDNGTGTVTILEAFRILVESGFKPKNTLDCLRKNYSDFLTQSRFHWYAGEEGGLLGSAGIYANYKSTAKTVLAFLNQDMTGYSPAGKPVVYTDYTNAPLTTYLRLIVAQYTGITPLTSTCGYGCSDHASATSNGFPAGFVHEEIFATSNPKIHSASDTLASVQWPSVLRHIKLTIGFAIEASYL</sequence>
<dbReference type="OrthoDB" id="2214at2759"/>
<dbReference type="GO" id="GO:0006508">
    <property type="term" value="P:proteolysis"/>
    <property type="evidence" value="ECO:0007669"/>
    <property type="project" value="UniProtKB-KW"/>
</dbReference>
<evidence type="ECO:0000256" key="9">
    <source>
        <dbReference type="ARBA" id="ARBA00023157"/>
    </source>
</evidence>
<dbReference type="Pfam" id="PF04389">
    <property type="entry name" value="Peptidase_M28"/>
    <property type="match status" value="1"/>
</dbReference>
<comment type="similarity">
    <text evidence="10">Belongs to the peptidase M28 family. M28E subfamily.</text>
</comment>
<evidence type="ECO:0000256" key="4">
    <source>
        <dbReference type="ARBA" id="ARBA00022670"/>
    </source>
</evidence>
<dbReference type="EC" id="3.4.-.-" evidence="11"/>
<keyword evidence="6 11" id="KW-0732">Signal</keyword>
<evidence type="ECO:0000256" key="11">
    <source>
        <dbReference type="RuleBase" id="RU361240"/>
    </source>
</evidence>
<keyword evidence="5 11" id="KW-0479">Metal-binding</keyword>
<evidence type="ECO:0000313" key="13">
    <source>
        <dbReference type="EMBL" id="CAG8955371.1"/>
    </source>
</evidence>
<dbReference type="SUPFAM" id="SSF53187">
    <property type="entry name" value="Zn-dependent exopeptidases"/>
    <property type="match status" value="1"/>
</dbReference>
<evidence type="ECO:0000259" key="12">
    <source>
        <dbReference type="Pfam" id="PF04389"/>
    </source>
</evidence>
<evidence type="ECO:0000313" key="14">
    <source>
        <dbReference type="Proteomes" id="UP000696280"/>
    </source>
</evidence>
<keyword evidence="3" id="KW-0031">Aminopeptidase</keyword>
<evidence type="ECO:0000256" key="7">
    <source>
        <dbReference type="ARBA" id="ARBA00022801"/>
    </source>
</evidence>
<comment type="subunit">
    <text evidence="2">Monomer.</text>
</comment>
<name>A0A9N9PQ46_9HELO</name>
<evidence type="ECO:0000256" key="10">
    <source>
        <dbReference type="ARBA" id="ARBA00043962"/>
    </source>
</evidence>
<comment type="caution">
    <text evidence="13">The sequence shown here is derived from an EMBL/GenBank/DDBJ whole genome shotgun (WGS) entry which is preliminary data.</text>
</comment>
<keyword evidence="4 11" id="KW-0645">Protease</keyword>
<accession>A0A9N9PQ46</accession>
<dbReference type="InterPro" id="IPR045175">
    <property type="entry name" value="M28_fam"/>
</dbReference>
<proteinExistence type="inferred from homology"/>
<feature type="domain" description="Peptidase M28" evidence="12">
    <location>
        <begin position="169"/>
        <end position="375"/>
    </location>
</feature>
<dbReference type="AlphaFoldDB" id="A0A9N9PQ46"/>
<keyword evidence="8 11" id="KW-0862">Zinc</keyword>
<dbReference type="Gene3D" id="3.40.630.10">
    <property type="entry name" value="Zn peptidases"/>
    <property type="match status" value="1"/>
</dbReference>
<protein>
    <recommendedName>
        <fullName evidence="11">Peptide hydrolase</fullName>
        <ecNumber evidence="11">3.4.-.-</ecNumber>
    </recommendedName>
</protein>
<gene>
    <name evidence="13" type="ORF">HYFRA_00011355</name>
</gene>
<keyword evidence="9" id="KW-1015">Disulfide bond</keyword>
<dbReference type="PANTHER" id="PTHR12147">
    <property type="entry name" value="METALLOPEPTIDASE M28 FAMILY MEMBER"/>
    <property type="match status" value="1"/>
</dbReference>
<dbReference type="GO" id="GO:0008235">
    <property type="term" value="F:metalloexopeptidase activity"/>
    <property type="evidence" value="ECO:0007669"/>
    <property type="project" value="InterPro"/>
</dbReference>
<keyword evidence="7 11" id="KW-0378">Hydrolase</keyword>
<dbReference type="InterPro" id="IPR007484">
    <property type="entry name" value="Peptidase_M28"/>
</dbReference>
<evidence type="ECO:0000256" key="1">
    <source>
        <dbReference type="ARBA" id="ARBA00001947"/>
    </source>
</evidence>
<organism evidence="13 14">
    <name type="scientific">Hymenoscyphus fraxineus</name>
    <dbReference type="NCBI Taxonomy" id="746836"/>
    <lineage>
        <taxon>Eukaryota</taxon>
        <taxon>Fungi</taxon>
        <taxon>Dikarya</taxon>
        <taxon>Ascomycota</taxon>
        <taxon>Pezizomycotina</taxon>
        <taxon>Leotiomycetes</taxon>
        <taxon>Helotiales</taxon>
        <taxon>Helotiaceae</taxon>
        <taxon>Hymenoscyphus</taxon>
    </lineage>
</organism>
<evidence type="ECO:0000256" key="3">
    <source>
        <dbReference type="ARBA" id="ARBA00022438"/>
    </source>
</evidence>
<evidence type="ECO:0000256" key="8">
    <source>
        <dbReference type="ARBA" id="ARBA00022833"/>
    </source>
</evidence>
<keyword evidence="14" id="KW-1185">Reference proteome</keyword>
<evidence type="ECO:0000256" key="6">
    <source>
        <dbReference type="ARBA" id="ARBA00022729"/>
    </source>
</evidence>
<feature type="chain" id="PRO_5040547970" description="Peptide hydrolase" evidence="11">
    <location>
        <begin position="21"/>
        <end position="385"/>
    </location>
</feature>